<dbReference type="AlphaFoldDB" id="A0AA35Y032"/>
<dbReference type="GO" id="GO:0000271">
    <property type="term" value="P:polysaccharide biosynthetic process"/>
    <property type="evidence" value="ECO:0007669"/>
    <property type="project" value="InterPro"/>
</dbReference>
<name>A0AA35Y032_9PROT</name>
<evidence type="ECO:0000313" key="1">
    <source>
        <dbReference type="EMBL" id="CAI9119265.1"/>
    </source>
</evidence>
<dbReference type="Pfam" id="PF05159">
    <property type="entry name" value="Capsule_synth"/>
    <property type="match status" value="2"/>
</dbReference>
<dbReference type="RefSeq" id="WP_289843380.1">
    <property type="nucleotide sequence ID" value="NZ_CATKSH010000001.1"/>
</dbReference>
<dbReference type="CDD" id="cd16439">
    <property type="entry name" value="beta_Kdo_transferase_KpsC_2"/>
    <property type="match status" value="1"/>
</dbReference>
<comment type="caution">
    <text evidence="1">The sequence shown here is derived from an EMBL/GenBank/DDBJ whole genome shotgun (WGS) entry which is preliminary data.</text>
</comment>
<dbReference type="GO" id="GO:0015774">
    <property type="term" value="P:polysaccharide transport"/>
    <property type="evidence" value="ECO:0007669"/>
    <property type="project" value="InterPro"/>
</dbReference>
<accession>A0AA35Y032</accession>
<evidence type="ECO:0000313" key="2">
    <source>
        <dbReference type="Proteomes" id="UP001176960"/>
    </source>
</evidence>
<reference evidence="1" key="1">
    <citation type="submission" date="2023-03" db="EMBL/GenBank/DDBJ databases">
        <authorList>
            <person name="Cleenwerck I."/>
        </authorList>
    </citation>
    <scope>NUCLEOTIDE SEQUENCE</scope>
    <source>
        <strain evidence="1">LMG 32879</strain>
    </source>
</reference>
<keyword evidence="2" id="KW-1185">Reference proteome</keyword>
<gene>
    <name evidence="1" type="ORF">LMG32879_000078</name>
</gene>
<dbReference type="InterPro" id="IPR007833">
    <property type="entry name" value="Capsule_polysaccharide_synth"/>
</dbReference>
<dbReference type="Proteomes" id="UP001176960">
    <property type="component" value="Unassembled WGS sequence"/>
</dbReference>
<protein>
    <submittedName>
        <fullName evidence="1">Capsular biosynthesis protein</fullName>
    </submittedName>
</protein>
<proteinExistence type="predicted"/>
<sequence length="573" mass="62744">MPPFVPHDLVLGTVSVAWSGIEPRVLDCRDEPVIRSVWEERIGDTFWAPDALAQRATILCVPTNLKAAEALWATAKTGRLASAMVVIFPDRSRHWHALRARVLADGGAVVCQPVNPFSLLEQARDILTMPGAIQPLAALGAMAGLPLWILDPFGRWPSAPDADARGQAAALLLDATQYRCPFTGKALSVQDAVGLLIEWRDIMRRNRAVPVCVGMAWWKRNRIGDFFATADTRRPKPLFRRDAKLAVSVARRLRGRVAVWSTRMPGRLEQYARMAGVGVCRVEDGFIRSAGLGSGLLPPASIVVDTSGIYYDPTGPSDLETLLESHPLGPDLQLRAGRLVDRMISEGVSKYALGGAVPDLAAPPGRKIVLVPGQVADDLSVVLGGAGTDGNLGLLRQVRASEPEAYIVYRPHPDVDAGHRSGTIPDAVVLRFADCICREGAMARLLDIVHEVHTLTSLTGFEALMRRKPVTTYGQPFYAGWGLTHDRAPVARRTRCLNMEQLAAATLLLYPRYIDPLTRMPCGPEILVGRFGEAELWRPSLLMRLRRHQGTLVKAIRKGGQSVFRRLSPHRGF</sequence>
<organism evidence="1 2">
    <name type="scientific">Brytella acorum</name>
    <dbReference type="NCBI Taxonomy" id="2959299"/>
    <lineage>
        <taxon>Bacteria</taxon>
        <taxon>Pseudomonadati</taxon>
        <taxon>Pseudomonadota</taxon>
        <taxon>Alphaproteobacteria</taxon>
        <taxon>Acetobacterales</taxon>
        <taxon>Acetobacteraceae</taxon>
        <taxon>Brytella</taxon>
    </lineage>
</organism>
<dbReference type="EMBL" id="CATKSH010000001">
    <property type="protein sequence ID" value="CAI9119265.1"/>
    <property type="molecule type" value="Genomic_DNA"/>
</dbReference>